<evidence type="ECO:0000313" key="4">
    <source>
        <dbReference type="EMBL" id="GAB0135486.1"/>
    </source>
</evidence>
<keyword evidence="2" id="KW-0732">Signal</keyword>
<organism evidence="4 5">
    <name type="scientific">Epichloe bromicola</name>
    <dbReference type="NCBI Taxonomy" id="79588"/>
    <lineage>
        <taxon>Eukaryota</taxon>
        <taxon>Fungi</taxon>
        <taxon>Dikarya</taxon>
        <taxon>Ascomycota</taxon>
        <taxon>Pezizomycotina</taxon>
        <taxon>Sordariomycetes</taxon>
        <taxon>Hypocreomycetidae</taxon>
        <taxon>Hypocreales</taxon>
        <taxon>Clavicipitaceae</taxon>
        <taxon>Epichloe</taxon>
    </lineage>
</organism>
<dbReference type="InterPro" id="IPR054293">
    <property type="entry name" value="DUF7029"/>
</dbReference>
<feature type="compositionally biased region" description="Low complexity" evidence="1">
    <location>
        <begin position="310"/>
        <end position="321"/>
    </location>
</feature>
<feature type="signal peptide" evidence="2">
    <location>
        <begin position="1"/>
        <end position="20"/>
    </location>
</feature>
<evidence type="ECO:0000256" key="1">
    <source>
        <dbReference type="SAM" id="MobiDB-lite"/>
    </source>
</evidence>
<comment type="caution">
    <text evidence="4">The sequence shown here is derived from an EMBL/GenBank/DDBJ whole genome shotgun (WGS) entry which is preliminary data.</text>
</comment>
<protein>
    <recommendedName>
        <fullName evidence="3">DUF7029 domain-containing protein</fullName>
    </recommendedName>
</protein>
<feature type="region of interest" description="Disordered" evidence="1">
    <location>
        <begin position="19"/>
        <end position="78"/>
    </location>
</feature>
<feature type="compositionally biased region" description="Polar residues" evidence="1">
    <location>
        <begin position="272"/>
        <end position="309"/>
    </location>
</feature>
<dbReference type="EMBL" id="BAAFGZ010000130">
    <property type="protein sequence ID" value="GAB0135486.1"/>
    <property type="molecule type" value="Genomic_DNA"/>
</dbReference>
<dbReference type="Proteomes" id="UP001562357">
    <property type="component" value="Unassembled WGS sequence"/>
</dbReference>
<sequence length="955" mass="101958">MLSAAYAVALLLGVAPSTHAAQPRPRYPFTNGTTSGSAEAKVEMKAETKSAGPGCAASYPSSKPSPTQSPTSSTFVNTAPTTTLSPNVHWSCDTKAVENIIPIQPGKGSELYYGVSGKAYLLTALHFYVEYIRLTAQDPSESGHFAFLTYTFTLPSVNVDHTDHVTVQYRDNEGITASFTNQDAFNHARGSWSTRDGLILIAHVVGCGDYAKGERCYFNVTDLEFKDQELSIVARGDSKHPDEIVTTGETEWGWWDARKEKLAPVVSATASGNASTWGSATASGNASTWGSATASGNASTWGSTTASGNSSTWSSRLPTSSQVAAPVGETEGDASLGRSTTGQLGCVAPPDIINGLPTACVGPGFDQILDENLGHGKLSTESERFLEGLKSRDSTGWNPTSSALSPIAEKMGRRSLIQRDMWSRIRNFLKAPIETLYSSIASATSLEGGFDRDLSFQYPDPKSPNKAARTLSGTAVQTQSPWGAAILLKTFGSNATRTAPIYMSVYCVGCGVSGHAKVAGRAKWSLLKGLEEGHIELSANLKFVLQIGIDGRAERREDFYTHLSTYGLPSLSYGIVTVGPFVTVGVRVGVSTSVRGNFLAGAEMGMQDSLVVMDLVDSSKNKQTGWTPYFKPIFEAAGEIDVSADLGIPIGLKCGFRVSRWEKAVGVVEEPSIRGVARKTGSAGLSSSDGDFGHGCDGIMTEISWRNKIWVLKNAKGAPSHDTNDRAFVRKCISETVSSDDGGETIDAHNSSTRAAGQFYQSLEVPSRVDEPSQLTYSMATVATGLYDSAANTRLSRLVNPIGSTKVISCANGNLYAVRNDSNDGEYCFGLWETTQRSEVVHDGVHRPMHYYSNTMSVLGVSRLRATDAGAVPRTSVAVALFPLRRPGGQDLYVAVDPSQEVYFPVACDFVDGSASKVFLARDPVRGVETLQRKDAMHAVTGGEVAKCQLLAIKT</sequence>
<gene>
    <name evidence="4" type="primary">g3822</name>
    <name evidence="4" type="ORF">EsDP_00003822</name>
</gene>
<name>A0ABQ0CPY0_9HYPO</name>
<proteinExistence type="predicted"/>
<feature type="chain" id="PRO_5046378063" description="DUF7029 domain-containing protein" evidence="2">
    <location>
        <begin position="21"/>
        <end position="955"/>
    </location>
</feature>
<feature type="region of interest" description="Disordered" evidence="1">
    <location>
        <begin position="272"/>
        <end position="337"/>
    </location>
</feature>
<feature type="compositionally biased region" description="Low complexity" evidence="1">
    <location>
        <begin position="58"/>
        <end position="74"/>
    </location>
</feature>
<dbReference type="Pfam" id="PF22974">
    <property type="entry name" value="DUF7029"/>
    <property type="match status" value="1"/>
</dbReference>
<evidence type="ECO:0000256" key="2">
    <source>
        <dbReference type="SAM" id="SignalP"/>
    </source>
</evidence>
<feature type="domain" description="DUF7029" evidence="3">
    <location>
        <begin position="151"/>
        <end position="247"/>
    </location>
</feature>
<accession>A0ABQ0CPY0</accession>
<reference evidence="5" key="1">
    <citation type="submission" date="2024-06" db="EMBL/GenBank/DDBJ databases">
        <title>Draft Genome Sequences of Epichloe bromicola Strains Isolated from Elymus ciliaris.</title>
        <authorList>
            <consortium name="Epichloe bromicola genome sequencing consortium"/>
            <person name="Miura A."/>
            <person name="Imano S."/>
            <person name="Ashida A."/>
            <person name="Sato I."/>
            <person name="Chiba S."/>
            <person name="Tanaka A."/>
            <person name="Camagna M."/>
            <person name="Takemoto D."/>
        </authorList>
    </citation>
    <scope>NUCLEOTIDE SEQUENCE [LARGE SCALE GENOMIC DNA]</scope>
    <source>
        <strain evidence="5">DP</strain>
    </source>
</reference>
<keyword evidence="5" id="KW-1185">Reference proteome</keyword>
<evidence type="ECO:0000313" key="5">
    <source>
        <dbReference type="Proteomes" id="UP001562357"/>
    </source>
</evidence>
<evidence type="ECO:0000259" key="3">
    <source>
        <dbReference type="Pfam" id="PF22974"/>
    </source>
</evidence>